<keyword evidence="2" id="KW-1185">Reference proteome</keyword>
<sequence length="249" mass="29581">MVSDPYNIQPNVEMYNLAVRTALFNRKLRDAEVLMEDGRIQHKKEVHNLGLLMDKMTMLRECGQQDDRQYDKLSRLLHLQQLTLRKNRLTIRKWVEKLSTTNHSSSLRRKLTTMVSDPYNIQPNVEMYNLAVRTALFNRKLRDAEVLMEDGRIQHKKEVHNLGLLMDKMTMLRECGQQDDRQYDKLSRLLHLQQLTLRKNRLTIRKWVEKLSTTNHSSSLRRKLTWYGKTAKHLTPTHRGKEHQVNQAT</sequence>
<gene>
    <name evidence="1" type="ORF">HYALB_00006933</name>
</gene>
<evidence type="ECO:0000313" key="2">
    <source>
        <dbReference type="Proteomes" id="UP000701801"/>
    </source>
</evidence>
<dbReference type="AlphaFoldDB" id="A0A9N9PQJ2"/>
<dbReference type="EMBL" id="CAJVRM010000018">
    <property type="protein sequence ID" value="CAG8971383.1"/>
    <property type="molecule type" value="Genomic_DNA"/>
</dbReference>
<reference evidence="1" key="1">
    <citation type="submission" date="2021-07" db="EMBL/GenBank/DDBJ databases">
        <authorList>
            <person name="Durling M."/>
        </authorList>
    </citation>
    <scope>NUCLEOTIDE SEQUENCE</scope>
</reference>
<protein>
    <submittedName>
        <fullName evidence="1">Uncharacterized protein</fullName>
    </submittedName>
</protein>
<evidence type="ECO:0000313" key="1">
    <source>
        <dbReference type="EMBL" id="CAG8971383.1"/>
    </source>
</evidence>
<accession>A0A9N9PQJ2</accession>
<name>A0A9N9PQJ2_9HELO</name>
<organism evidence="1 2">
    <name type="scientific">Hymenoscyphus albidus</name>
    <dbReference type="NCBI Taxonomy" id="595503"/>
    <lineage>
        <taxon>Eukaryota</taxon>
        <taxon>Fungi</taxon>
        <taxon>Dikarya</taxon>
        <taxon>Ascomycota</taxon>
        <taxon>Pezizomycotina</taxon>
        <taxon>Leotiomycetes</taxon>
        <taxon>Helotiales</taxon>
        <taxon>Helotiaceae</taxon>
        <taxon>Hymenoscyphus</taxon>
    </lineage>
</organism>
<comment type="caution">
    <text evidence="1">The sequence shown here is derived from an EMBL/GenBank/DDBJ whole genome shotgun (WGS) entry which is preliminary data.</text>
</comment>
<proteinExistence type="predicted"/>
<dbReference type="Proteomes" id="UP000701801">
    <property type="component" value="Unassembled WGS sequence"/>
</dbReference>